<evidence type="ECO:0000256" key="6">
    <source>
        <dbReference type="SAM" id="MobiDB-lite"/>
    </source>
</evidence>
<feature type="transmembrane region" description="Helical" evidence="7">
    <location>
        <begin position="405"/>
        <end position="429"/>
    </location>
</feature>
<feature type="transmembrane region" description="Helical" evidence="7">
    <location>
        <begin position="335"/>
        <end position="354"/>
    </location>
</feature>
<feature type="transmembrane region" description="Helical" evidence="7">
    <location>
        <begin position="176"/>
        <end position="196"/>
    </location>
</feature>
<name>A0A316YMP5_9BASI</name>
<sequence length="488" mass="53376">MPRYQRELSYDDSKGLGDDKLSPTAEVPGLHKDGQEYEVTVREVDAAFAALVAEEADHDIKLRTMSWQKTALLLLGDQVCLAIMAQAWSFKVLGWVPGLITTFLAGVFFWVTSYTLWRFMMKYPGCRDICDVGYHLFGKSKIAYEVTGLMLLANNILLIGFHVLTGAKILNTLTDHSQCSVVFGVIAALMGIVLSLPRTLNHVSLMSIFSAAAMGIAIILFMVFAGIESNPATGYGGDYPTVGLVATNAFPASTTTWVDCLNAVLNITFLWVPQILFPSFVREMKRPQDFPKALSVLACASFVLFIVPAIVGYHYLGQYAEAPAFGSLQDNYKKISFAFVIVPTLVIGAIYSNVSSKYIYQRIMGNSKHAHSNTIIGWGVWTGVVVAVWGIAFIFGEVIPSMGDFLSLLGAAFDSFYGFIFWAIAYGLLERGQYFKGPLKSVNTIFHVITMVVGLFLLGPGLYAAVDAIMADYAGSTRPAFSCKNLAI</sequence>
<dbReference type="GeneID" id="37041165"/>
<feature type="transmembrane region" description="Helical" evidence="7">
    <location>
        <begin position="71"/>
        <end position="89"/>
    </location>
</feature>
<dbReference type="AlphaFoldDB" id="A0A316YMP5"/>
<proteinExistence type="inferred from homology"/>
<dbReference type="Proteomes" id="UP000245768">
    <property type="component" value="Unassembled WGS sequence"/>
</dbReference>
<keyword evidence="5 7" id="KW-0472">Membrane</keyword>
<evidence type="ECO:0000256" key="4">
    <source>
        <dbReference type="ARBA" id="ARBA00022989"/>
    </source>
</evidence>
<feature type="transmembrane region" description="Helical" evidence="7">
    <location>
        <begin position="441"/>
        <end position="466"/>
    </location>
</feature>
<feature type="transmembrane region" description="Helical" evidence="7">
    <location>
        <begin position="142"/>
        <end position="164"/>
    </location>
</feature>
<reference evidence="9 10" key="1">
    <citation type="journal article" date="2018" name="Mol. Biol. Evol.">
        <title>Broad Genomic Sampling Reveals a Smut Pathogenic Ancestry of the Fungal Clade Ustilaginomycotina.</title>
        <authorList>
            <person name="Kijpornyongpan T."/>
            <person name="Mondo S.J."/>
            <person name="Barry K."/>
            <person name="Sandor L."/>
            <person name="Lee J."/>
            <person name="Lipzen A."/>
            <person name="Pangilinan J."/>
            <person name="LaButti K."/>
            <person name="Hainaut M."/>
            <person name="Henrissat B."/>
            <person name="Grigoriev I.V."/>
            <person name="Spatafora J.W."/>
            <person name="Aime M.C."/>
        </authorList>
    </citation>
    <scope>NUCLEOTIDE SEQUENCE [LARGE SCALE GENOMIC DNA]</scope>
    <source>
        <strain evidence="9 10">MCA 4198</strain>
    </source>
</reference>
<dbReference type="STRING" id="215250.A0A316YMP5"/>
<evidence type="ECO:0000259" key="8">
    <source>
        <dbReference type="Pfam" id="PF01490"/>
    </source>
</evidence>
<dbReference type="EMBL" id="KZ819636">
    <property type="protein sequence ID" value="PWN90637.1"/>
    <property type="molecule type" value="Genomic_DNA"/>
</dbReference>
<gene>
    <name evidence="9" type="ORF">FA10DRAFT_241497</name>
</gene>
<feature type="transmembrane region" description="Helical" evidence="7">
    <location>
        <begin position="208"/>
        <end position="227"/>
    </location>
</feature>
<dbReference type="Pfam" id="PF01490">
    <property type="entry name" value="Aa_trans"/>
    <property type="match status" value="1"/>
</dbReference>
<evidence type="ECO:0000256" key="5">
    <source>
        <dbReference type="ARBA" id="ARBA00023136"/>
    </source>
</evidence>
<feature type="transmembrane region" description="Helical" evidence="7">
    <location>
        <begin position="375"/>
        <end position="399"/>
    </location>
</feature>
<keyword evidence="3 7" id="KW-0812">Transmembrane</keyword>
<dbReference type="InterPro" id="IPR013057">
    <property type="entry name" value="AA_transpt_TM"/>
</dbReference>
<evidence type="ECO:0000313" key="9">
    <source>
        <dbReference type="EMBL" id="PWN90637.1"/>
    </source>
</evidence>
<dbReference type="OrthoDB" id="294730at2759"/>
<keyword evidence="10" id="KW-1185">Reference proteome</keyword>
<evidence type="ECO:0000256" key="7">
    <source>
        <dbReference type="SAM" id="Phobius"/>
    </source>
</evidence>
<comment type="similarity">
    <text evidence="2">Belongs to the amino acid/polyamine transporter 2 family.</text>
</comment>
<feature type="transmembrane region" description="Helical" evidence="7">
    <location>
        <begin position="293"/>
        <end position="315"/>
    </location>
</feature>
<dbReference type="RefSeq" id="XP_025377835.1">
    <property type="nucleotide sequence ID" value="XM_025519249.1"/>
</dbReference>
<feature type="domain" description="Amino acid transporter transmembrane" evidence="8">
    <location>
        <begin position="64"/>
        <end position="464"/>
    </location>
</feature>
<dbReference type="PANTHER" id="PTHR22950:SF567">
    <property type="entry name" value="AMINO ACID TRANSPORTER TRANSMEMBRANE DOMAIN-CONTAINING PROTEIN"/>
    <property type="match status" value="1"/>
</dbReference>
<evidence type="ECO:0000256" key="1">
    <source>
        <dbReference type="ARBA" id="ARBA00004141"/>
    </source>
</evidence>
<evidence type="ECO:0000313" key="10">
    <source>
        <dbReference type="Proteomes" id="UP000245768"/>
    </source>
</evidence>
<organism evidence="9 10">
    <name type="scientific">Acaromyces ingoldii</name>
    <dbReference type="NCBI Taxonomy" id="215250"/>
    <lineage>
        <taxon>Eukaryota</taxon>
        <taxon>Fungi</taxon>
        <taxon>Dikarya</taxon>
        <taxon>Basidiomycota</taxon>
        <taxon>Ustilaginomycotina</taxon>
        <taxon>Exobasidiomycetes</taxon>
        <taxon>Exobasidiales</taxon>
        <taxon>Cryptobasidiaceae</taxon>
        <taxon>Acaromyces</taxon>
    </lineage>
</organism>
<dbReference type="InParanoid" id="A0A316YMP5"/>
<feature type="transmembrane region" description="Helical" evidence="7">
    <location>
        <begin position="95"/>
        <end position="117"/>
    </location>
</feature>
<evidence type="ECO:0000256" key="3">
    <source>
        <dbReference type="ARBA" id="ARBA00022692"/>
    </source>
</evidence>
<feature type="region of interest" description="Disordered" evidence="6">
    <location>
        <begin position="1"/>
        <end position="30"/>
    </location>
</feature>
<keyword evidence="4 7" id="KW-1133">Transmembrane helix</keyword>
<comment type="subcellular location">
    <subcellularLocation>
        <location evidence="1">Membrane</location>
        <topology evidence="1">Multi-pass membrane protein</topology>
    </subcellularLocation>
</comment>
<protein>
    <submittedName>
        <fullName evidence="9">Putative amino acid transporter</fullName>
    </submittedName>
</protein>
<dbReference type="PANTHER" id="PTHR22950">
    <property type="entry name" value="AMINO ACID TRANSPORTER"/>
    <property type="match status" value="1"/>
</dbReference>
<dbReference type="GO" id="GO:0015179">
    <property type="term" value="F:L-amino acid transmembrane transporter activity"/>
    <property type="evidence" value="ECO:0007669"/>
    <property type="project" value="TreeGrafter"/>
</dbReference>
<evidence type="ECO:0000256" key="2">
    <source>
        <dbReference type="ARBA" id="ARBA00008066"/>
    </source>
</evidence>
<accession>A0A316YMP5</accession>
<dbReference type="GO" id="GO:0016020">
    <property type="term" value="C:membrane"/>
    <property type="evidence" value="ECO:0007669"/>
    <property type="project" value="UniProtKB-SubCell"/>
</dbReference>
<feature type="compositionally biased region" description="Basic and acidic residues" evidence="6">
    <location>
        <begin position="1"/>
        <end position="21"/>
    </location>
</feature>
<feature type="transmembrane region" description="Helical" evidence="7">
    <location>
        <begin position="263"/>
        <end position="281"/>
    </location>
</feature>